<evidence type="ECO:0000313" key="2">
    <source>
        <dbReference type="EMBL" id="CAA9273591.1"/>
    </source>
</evidence>
<dbReference type="InterPro" id="IPR004843">
    <property type="entry name" value="Calcineurin-like_PHP"/>
</dbReference>
<dbReference type="GO" id="GO:0110154">
    <property type="term" value="P:RNA decapping"/>
    <property type="evidence" value="ECO:0007669"/>
    <property type="project" value="TreeGrafter"/>
</dbReference>
<sequence length="267" mass="28308">MMTPGPWIAAPTETAGETVFALGDVHGCSGLLDVMLRGIAALAADVATPTRLVFLGDMIDRGPDSIGCLRRWAGPVPGIARTDRLVGNHEQLMLLAAAGDQEARELWLSLHGDTMLAELRAAADRPEAEPDAALLREALGEQVVGALHGLRSHVAVGNLILVHGGLDPRQDAAAFLALPWERLDARPCHWAWITGGFLDWRGGFDGRIVVHGHTPPAKQHPFTGLDDPHVLAEGRLNLDGGSAATGIVAAAQIETGRYRVLRARAAS</sequence>
<dbReference type="InterPro" id="IPR050126">
    <property type="entry name" value="Ap4A_hydrolase"/>
</dbReference>
<feature type="domain" description="Calcineurin-like phosphoesterase" evidence="1">
    <location>
        <begin position="19"/>
        <end position="217"/>
    </location>
</feature>
<gene>
    <name evidence="2" type="ORF">AVDCRST_MAG27-3663</name>
</gene>
<proteinExistence type="predicted"/>
<name>A0A6J4JC73_9PROT</name>
<protein>
    <recommendedName>
        <fullName evidence="1">Calcineurin-like phosphoesterase domain-containing protein</fullName>
    </recommendedName>
</protein>
<dbReference type="GO" id="GO:0005737">
    <property type="term" value="C:cytoplasm"/>
    <property type="evidence" value="ECO:0007669"/>
    <property type="project" value="TreeGrafter"/>
</dbReference>
<dbReference type="PANTHER" id="PTHR42850">
    <property type="entry name" value="METALLOPHOSPHOESTERASE"/>
    <property type="match status" value="1"/>
</dbReference>
<accession>A0A6J4JC73</accession>
<dbReference type="GO" id="GO:0016791">
    <property type="term" value="F:phosphatase activity"/>
    <property type="evidence" value="ECO:0007669"/>
    <property type="project" value="TreeGrafter"/>
</dbReference>
<dbReference type="Pfam" id="PF00149">
    <property type="entry name" value="Metallophos"/>
    <property type="match status" value="1"/>
</dbReference>
<dbReference type="GO" id="GO:0008803">
    <property type="term" value="F:bis(5'-nucleosyl)-tetraphosphatase (symmetrical) activity"/>
    <property type="evidence" value="ECO:0007669"/>
    <property type="project" value="TreeGrafter"/>
</dbReference>
<evidence type="ECO:0000259" key="1">
    <source>
        <dbReference type="Pfam" id="PF00149"/>
    </source>
</evidence>
<dbReference type="EMBL" id="CADCTD010000150">
    <property type="protein sequence ID" value="CAA9273591.1"/>
    <property type="molecule type" value="Genomic_DNA"/>
</dbReference>
<dbReference type="AlphaFoldDB" id="A0A6J4JC73"/>
<dbReference type="PANTHER" id="PTHR42850:SF4">
    <property type="entry name" value="ZINC-DEPENDENT ENDOPOLYPHOSPHATASE"/>
    <property type="match status" value="1"/>
</dbReference>
<dbReference type="InterPro" id="IPR029052">
    <property type="entry name" value="Metallo-depent_PP-like"/>
</dbReference>
<organism evidence="2">
    <name type="scientific">uncultured Craurococcus sp</name>
    <dbReference type="NCBI Taxonomy" id="1135998"/>
    <lineage>
        <taxon>Bacteria</taxon>
        <taxon>Pseudomonadati</taxon>
        <taxon>Pseudomonadota</taxon>
        <taxon>Alphaproteobacteria</taxon>
        <taxon>Acetobacterales</taxon>
        <taxon>Acetobacteraceae</taxon>
        <taxon>Craurococcus</taxon>
        <taxon>environmental samples</taxon>
    </lineage>
</organism>
<dbReference type="SUPFAM" id="SSF56300">
    <property type="entry name" value="Metallo-dependent phosphatases"/>
    <property type="match status" value="1"/>
</dbReference>
<reference evidence="2" key="1">
    <citation type="submission" date="2020-02" db="EMBL/GenBank/DDBJ databases">
        <authorList>
            <person name="Meier V. D."/>
        </authorList>
    </citation>
    <scope>NUCLEOTIDE SEQUENCE</scope>
    <source>
        <strain evidence="2">AVDCRST_MAG27</strain>
    </source>
</reference>
<dbReference type="Gene3D" id="3.60.21.10">
    <property type="match status" value="1"/>
</dbReference>